<keyword evidence="2" id="KW-1185">Reference proteome</keyword>
<comment type="caution">
    <text evidence="1">The sequence shown here is derived from an EMBL/GenBank/DDBJ whole genome shotgun (WGS) entry which is preliminary data.</text>
</comment>
<gene>
    <name evidence="1" type="ORF">LSH36_61g07053</name>
</gene>
<sequence length="263" mass="29773">MKYKMDKGEYKKMKEFIWNYQLGDRAGCSPADWIGQGTGSIKILMSTDKVNIKDSAMLSDKLVLQIFLYKMPFQNTEQEENRKRDRMVSKGWINTTECSTLPPGVWGDADHFSAVAARERSSPGLDELEADEACDETRQRHRVDYDVPIHVFVLQLTCAVGKQKMLRGKCVFNKQWLAKYGTWLQQEYNNKHVAKYMLCSKTFDVSNMGEAAIKSHALGAKHREHVTMSGGPGINHFFIGGRAARTSMKTSDAGLSKILVHLK</sequence>
<accession>A0AAD9K593</accession>
<evidence type="ECO:0000313" key="1">
    <source>
        <dbReference type="EMBL" id="KAK2164615.1"/>
    </source>
</evidence>
<protein>
    <submittedName>
        <fullName evidence="1">Uncharacterized protein</fullName>
    </submittedName>
</protein>
<name>A0AAD9K593_9ANNE</name>
<reference evidence="1" key="1">
    <citation type="journal article" date="2023" name="Mol. Biol. Evol.">
        <title>Third-Generation Sequencing Reveals the Adaptive Role of the Epigenome in Three Deep-Sea Polychaetes.</title>
        <authorList>
            <person name="Perez M."/>
            <person name="Aroh O."/>
            <person name="Sun Y."/>
            <person name="Lan Y."/>
            <person name="Juniper S.K."/>
            <person name="Young C.R."/>
            <person name="Angers B."/>
            <person name="Qian P.Y."/>
        </authorList>
    </citation>
    <scope>NUCLEOTIDE SEQUENCE</scope>
    <source>
        <strain evidence="1">P08H-3</strain>
    </source>
</reference>
<dbReference type="EMBL" id="JAODUP010000061">
    <property type="protein sequence ID" value="KAK2164615.1"/>
    <property type="molecule type" value="Genomic_DNA"/>
</dbReference>
<evidence type="ECO:0000313" key="2">
    <source>
        <dbReference type="Proteomes" id="UP001208570"/>
    </source>
</evidence>
<dbReference type="AlphaFoldDB" id="A0AAD9K593"/>
<dbReference type="Proteomes" id="UP001208570">
    <property type="component" value="Unassembled WGS sequence"/>
</dbReference>
<organism evidence="1 2">
    <name type="scientific">Paralvinella palmiformis</name>
    <dbReference type="NCBI Taxonomy" id="53620"/>
    <lineage>
        <taxon>Eukaryota</taxon>
        <taxon>Metazoa</taxon>
        <taxon>Spiralia</taxon>
        <taxon>Lophotrochozoa</taxon>
        <taxon>Annelida</taxon>
        <taxon>Polychaeta</taxon>
        <taxon>Sedentaria</taxon>
        <taxon>Canalipalpata</taxon>
        <taxon>Terebellida</taxon>
        <taxon>Terebelliformia</taxon>
        <taxon>Alvinellidae</taxon>
        <taxon>Paralvinella</taxon>
    </lineage>
</organism>
<proteinExistence type="predicted"/>